<evidence type="ECO:0000313" key="1">
    <source>
        <dbReference type="EMBL" id="KGO66416.1"/>
    </source>
</evidence>
<dbReference type="Proteomes" id="UP000030104">
    <property type="component" value="Unassembled WGS sequence"/>
</dbReference>
<dbReference type="HOGENOM" id="CLU_3143569_0_0_1"/>
<dbReference type="EMBL" id="JQGA01001418">
    <property type="protein sequence ID" value="KGO66416.1"/>
    <property type="molecule type" value="Genomic_DNA"/>
</dbReference>
<comment type="caution">
    <text evidence="1">The sequence shown here is derived from an EMBL/GenBank/DDBJ whole genome shotgun (WGS) entry which is preliminary data.</text>
</comment>
<reference evidence="1 2" key="1">
    <citation type="journal article" date="2015" name="Mol. Plant Microbe Interact.">
        <title>Genome, transcriptome, and functional analyses of Penicillium expansum provide new insights into secondary metabolism and pathogenicity.</title>
        <authorList>
            <person name="Ballester A.R."/>
            <person name="Marcet-Houben M."/>
            <person name="Levin E."/>
            <person name="Sela N."/>
            <person name="Selma-Lazaro C."/>
            <person name="Carmona L."/>
            <person name="Wisniewski M."/>
            <person name="Droby S."/>
            <person name="Gonzalez-Candelas L."/>
            <person name="Gabaldon T."/>
        </authorList>
    </citation>
    <scope>NUCLEOTIDE SEQUENCE [LARGE SCALE GENOMIC DNA]</scope>
    <source>
        <strain evidence="1 2">PHI-1</strain>
    </source>
</reference>
<protein>
    <submittedName>
        <fullName evidence="1">Uncharacterized protein</fullName>
    </submittedName>
</protein>
<dbReference type="PhylomeDB" id="A0A0A2KHN0"/>
<name>A0A0A2KHN0_PENIT</name>
<dbReference type="AlphaFoldDB" id="A0A0A2KHN0"/>
<accession>A0A0A2KHN0</accession>
<keyword evidence="2" id="KW-1185">Reference proteome</keyword>
<sequence>MVSALWPQARILSLTLQASTDTATIPDWARRTFLIGRKKMVFMNFTISL</sequence>
<dbReference type="OrthoDB" id="10555710at2759"/>
<proteinExistence type="predicted"/>
<organism evidence="1 2">
    <name type="scientific">Penicillium italicum</name>
    <name type="common">Blue mold</name>
    <dbReference type="NCBI Taxonomy" id="40296"/>
    <lineage>
        <taxon>Eukaryota</taxon>
        <taxon>Fungi</taxon>
        <taxon>Dikarya</taxon>
        <taxon>Ascomycota</taxon>
        <taxon>Pezizomycotina</taxon>
        <taxon>Eurotiomycetes</taxon>
        <taxon>Eurotiomycetidae</taxon>
        <taxon>Eurotiales</taxon>
        <taxon>Aspergillaceae</taxon>
        <taxon>Penicillium</taxon>
    </lineage>
</organism>
<gene>
    <name evidence="1" type="ORF">PITC_067120</name>
</gene>
<evidence type="ECO:0000313" key="2">
    <source>
        <dbReference type="Proteomes" id="UP000030104"/>
    </source>
</evidence>